<accession>A0ABV2DP04</accession>
<reference evidence="2 3" key="1">
    <citation type="submission" date="2024-06" db="EMBL/GenBank/DDBJ databases">
        <authorList>
            <person name="Kim D.-U."/>
        </authorList>
    </citation>
    <scope>NUCLEOTIDE SEQUENCE [LARGE SCALE GENOMIC DNA]</scope>
    <source>
        <strain evidence="2 3">KACC15460</strain>
    </source>
</reference>
<sequence>MKTKVKNSGSRDIRLEAPERNDRRPKLALRQRASDHPMAMFMVLAVSTFAGMLFAPTVGPAFASWNPPANVVEGEMTTTKTARLPMPEIEFACKGQAWGAETADCLRVIADQSGKHRARAVRMIANAAPLTNTPNIF</sequence>
<feature type="region of interest" description="Disordered" evidence="1">
    <location>
        <begin position="1"/>
        <end position="24"/>
    </location>
</feature>
<keyword evidence="3" id="KW-1185">Reference proteome</keyword>
<dbReference type="EMBL" id="JBEWSZ010000005">
    <property type="protein sequence ID" value="MET2831674.1"/>
    <property type="molecule type" value="Genomic_DNA"/>
</dbReference>
<gene>
    <name evidence="2" type="ORF">ABVQ20_32480</name>
</gene>
<evidence type="ECO:0000313" key="3">
    <source>
        <dbReference type="Proteomes" id="UP001548832"/>
    </source>
</evidence>
<proteinExistence type="predicted"/>
<dbReference type="Proteomes" id="UP001548832">
    <property type="component" value="Unassembled WGS sequence"/>
</dbReference>
<name>A0ABV2DP04_9HYPH</name>
<evidence type="ECO:0000256" key="1">
    <source>
        <dbReference type="SAM" id="MobiDB-lite"/>
    </source>
</evidence>
<protein>
    <submittedName>
        <fullName evidence="2">Uncharacterized protein</fullName>
    </submittedName>
</protein>
<organism evidence="2 3">
    <name type="scientific">Mesorhizobium shangrilense</name>
    <dbReference type="NCBI Taxonomy" id="460060"/>
    <lineage>
        <taxon>Bacteria</taxon>
        <taxon>Pseudomonadati</taxon>
        <taxon>Pseudomonadota</taxon>
        <taxon>Alphaproteobacteria</taxon>
        <taxon>Hyphomicrobiales</taxon>
        <taxon>Phyllobacteriaceae</taxon>
        <taxon>Mesorhizobium</taxon>
    </lineage>
</organism>
<dbReference type="RefSeq" id="WP_354463798.1">
    <property type="nucleotide sequence ID" value="NZ_JBEWSZ010000005.1"/>
</dbReference>
<evidence type="ECO:0000313" key="2">
    <source>
        <dbReference type="EMBL" id="MET2831674.1"/>
    </source>
</evidence>
<feature type="compositionally biased region" description="Basic and acidic residues" evidence="1">
    <location>
        <begin position="9"/>
        <end position="24"/>
    </location>
</feature>
<comment type="caution">
    <text evidence="2">The sequence shown here is derived from an EMBL/GenBank/DDBJ whole genome shotgun (WGS) entry which is preliminary data.</text>
</comment>